<organism evidence="1 2">
    <name type="scientific">Porites lobata</name>
    <dbReference type="NCBI Taxonomy" id="104759"/>
    <lineage>
        <taxon>Eukaryota</taxon>
        <taxon>Metazoa</taxon>
        <taxon>Cnidaria</taxon>
        <taxon>Anthozoa</taxon>
        <taxon>Hexacorallia</taxon>
        <taxon>Scleractinia</taxon>
        <taxon>Fungiina</taxon>
        <taxon>Poritidae</taxon>
        <taxon>Porites</taxon>
    </lineage>
</organism>
<evidence type="ECO:0000313" key="2">
    <source>
        <dbReference type="Proteomes" id="UP001159405"/>
    </source>
</evidence>
<sequence length="107" mass="11993">MLRKEKKDSPYTIIFCQTVNDIALILSFLLKNLGEDAYVEGQAPLPERCLVTVYYSVTPEKMKERVKSSFESGAGTARIVIATTSLPSMCHLCCSLWSLKRSGTVWQ</sequence>
<reference evidence="1 2" key="1">
    <citation type="submission" date="2022-05" db="EMBL/GenBank/DDBJ databases">
        <authorList>
            <consortium name="Genoscope - CEA"/>
            <person name="William W."/>
        </authorList>
    </citation>
    <scope>NUCLEOTIDE SEQUENCE [LARGE SCALE GENOMIC DNA]</scope>
</reference>
<dbReference type="Proteomes" id="UP001159405">
    <property type="component" value="Unassembled WGS sequence"/>
</dbReference>
<keyword evidence="2" id="KW-1185">Reference proteome</keyword>
<comment type="caution">
    <text evidence="1">The sequence shown here is derived from an EMBL/GenBank/DDBJ whole genome shotgun (WGS) entry which is preliminary data.</text>
</comment>
<gene>
    <name evidence="1" type="ORF">PLOB_00003438</name>
</gene>
<evidence type="ECO:0000313" key="1">
    <source>
        <dbReference type="EMBL" id="CAH3159053.1"/>
    </source>
</evidence>
<proteinExistence type="predicted"/>
<name>A0ABN8Q915_9CNID</name>
<dbReference type="EMBL" id="CALNXK010000113">
    <property type="protein sequence ID" value="CAH3159053.1"/>
    <property type="molecule type" value="Genomic_DNA"/>
</dbReference>
<accession>A0ABN8Q915</accession>
<protein>
    <submittedName>
        <fullName evidence="1">Uncharacterized protein</fullName>
    </submittedName>
</protein>